<dbReference type="GO" id="GO:0032259">
    <property type="term" value="P:methylation"/>
    <property type="evidence" value="ECO:0007669"/>
    <property type="project" value="UniProtKB-KW"/>
</dbReference>
<evidence type="ECO:0000256" key="7">
    <source>
        <dbReference type="SAM" id="MobiDB-lite"/>
    </source>
</evidence>
<sequence>MAHVPVLLKEVVEAMAPRAGDVLVDGTFGGGGYAKALLAAAECRLIGIDRDGDAIKRALEVARSQPRLIPLQGQFGDIKQLLASVSVPAVDAITLDLGVSSFQLDEAERGFSFMRDGPLDMRMGQAGPSAADVVNQMDERDLATIFFRLGEEKQSRRIARAIKERRLKSPFTSTLDLANLIEETLGGRRGSRTHPATRSFQAIRMFVNDELGELARALEASEEVLKEGGRLVIVTFHSLEDRMVKLFMRERSGLQGGGSRHMPEKADEARPSFEMPSKKAIEPTDAEIEANPRARSSRLRVAVRTAAPPMALPVATGVDLPDLSQVEASS</sequence>
<feature type="compositionally biased region" description="Basic and acidic residues" evidence="7">
    <location>
        <begin position="261"/>
        <end position="282"/>
    </location>
</feature>
<comment type="caution">
    <text evidence="8">The sequence shown here is derived from an EMBL/GenBank/DDBJ whole genome shotgun (WGS) entry which is preliminary data.</text>
</comment>
<proteinExistence type="inferred from homology"/>
<dbReference type="SUPFAM" id="SSF53335">
    <property type="entry name" value="S-adenosyl-L-methionine-dependent methyltransferases"/>
    <property type="match status" value="1"/>
</dbReference>
<dbReference type="EMBL" id="BMKF01000001">
    <property type="protein sequence ID" value="GGB66019.1"/>
    <property type="molecule type" value="Genomic_DNA"/>
</dbReference>
<evidence type="ECO:0000256" key="3">
    <source>
        <dbReference type="ARBA" id="ARBA00022603"/>
    </source>
</evidence>
<comment type="catalytic activity">
    <reaction evidence="6">
        <text>cytidine(1402) in 16S rRNA + S-adenosyl-L-methionine = N(4)-methylcytidine(1402) in 16S rRNA + S-adenosyl-L-homocysteine + H(+)</text>
        <dbReference type="Rhea" id="RHEA:42928"/>
        <dbReference type="Rhea" id="RHEA-COMP:10286"/>
        <dbReference type="Rhea" id="RHEA-COMP:10287"/>
        <dbReference type="ChEBI" id="CHEBI:15378"/>
        <dbReference type="ChEBI" id="CHEBI:57856"/>
        <dbReference type="ChEBI" id="CHEBI:59789"/>
        <dbReference type="ChEBI" id="CHEBI:74506"/>
        <dbReference type="ChEBI" id="CHEBI:82748"/>
        <dbReference type="EC" id="2.1.1.199"/>
    </reaction>
</comment>
<evidence type="ECO:0000313" key="8">
    <source>
        <dbReference type="EMBL" id="GGB66019.1"/>
    </source>
</evidence>
<evidence type="ECO:0000313" key="9">
    <source>
        <dbReference type="Proteomes" id="UP000628854"/>
    </source>
</evidence>
<dbReference type="InterPro" id="IPR023397">
    <property type="entry name" value="SAM-dep_MeTrfase_MraW_recog"/>
</dbReference>
<keyword evidence="9" id="KW-1185">Reference proteome</keyword>
<feature type="binding site" evidence="6">
    <location>
        <position position="103"/>
    </location>
    <ligand>
        <name>S-adenosyl-L-methionine</name>
        <dbReference type="ChEBI" id="CHEBI:59789"/>
    </ligand>
</feature>
<dbReference type="EC" id="2.1.1.199" evidence="6"/>
<comment type="function">
    <text evidence="6">Specifically methylates the N4 position of cytidine in position 1402 (C1402) of 16S rRNA.</text>
</comment>
<dbReference type="HAMAP" id="MF_01007">
    <property type="entry name" value="16SrRNA_methyltr_H"/>
    <property type="match status" value="1"/>
</dbReference>
<feature type="binding site" evidence="6">
    <location>
        <position position="49"/>
    </location>
    <ligand>
        <name>S-adenosyl-L-methionine</name>
        <dbReference type="ChEBI" id="CHEBI:59789"/>
    </ligand>
</feature>
<evidence type="ECO:0000256" key="2">
    <source>
        <dbReference type="ARBA" id="ARBA00022552"/>
    </source>
</evidence>
<feature type="binding site" evidence="6">
    <location>
        <begin position="31"/>
        <end position="33"/>
    </location>
    <ligand>
        <name>S-adenosyl-L-methionine</name>
        <dbReference type="ChEBI" id="CHEBI:59789"/>
    </ligand>
</feature>
<dbReference type="PANTHER" id="PTHR11265">
    <property type="entry name" value="S-ADENOSYL-METHYLTRANSFERASE MRAW"/>
    <property type="match status" value="1"/>
</dbReference>
<feature type="binding site" evidence="6">
    <location>
        <position position="96"/>
    </location>
    <ligand>
        <name>S-adenosyl-L-methionine</name>
        <dbReference type="ChEBI" id="CHEBI:59789"/>
    </ligand>
</feature>
<feature type="region of interest" description="Disordered" evidence="7">
    <location>
        <begin position="253"/>
        <end position="297"/>
    </location>
</feature>
<organism evidence="8 9">
    <name type="scientific">Henriciella pelagia</name>
    <dbReference type="NCBI Taxonomy" id="1977912"/>
    <lineage>
        <taxon>Bacteria</taxon>
        <taxon>Pseudomonadati</taxon>
        <taxon>Pseudomonadota</taxon>
        <taxon>Alphaproteobacteria</taxon>
        <taxon>Hyphomonadales</taxon>
        <taxon>Hyphomonadaceae</taxon>
        <taxon>Henriciella</taxon>
    </lineage>
</organism>
<keyword evidence="3 6" id="KW-0489">Methyltransferase</keyword>
<evidence type="ECO:0000256" key="4">
    <source>
        <dbReference type="ARBA" id="ARBA00022679"/>
    </source>
</evidence>
<dbReference type="RefSeq" id="WP_084394559.1">
    <property type="nucleotide sequence ID" value="NZ_BMKF01000001.1"/>
</dbReference>
<dbReference type="InterPro" id="IPR029063">
    <property type="entry name" value="SAM-dependent_MTases_sf"/>
</dbReference>
<dbReference type="NCBIfam" id="TIGR00006">
    <property type="entry name" value="16S rRNA (cytosine(1402)-N(4))-methyltransferase RsmH"/>
    <property type="match status" value="1"/>
</dbReference>
<keyword evidence="6" id="KW-0963">Cytoplasm</keyword>
<keyword evidence="2 6" id="KW-0698">rRNA processing</keyword>
<name>A0ABQ1JGX3_9PROT</name>
<gene>
    <name evidence="6 8" type="primary">rsmH</name>
    <name evidence="8" type="ORF">GCM10011503_13550</name>
</gene>
<evidence type="ECO:0000256" key="5">
    <source>
        <dbReference type="ARBA" id="ARBA00022691"/>
    </source>
</evidence>
<protein>
    <recommendedName>
        <fullName evidence="6">Ribosomal RNA small subunit methyltransferase H</fullName>
        <ecNumber evidence="6">2.1.1.199</ecNumber>
    </recommendedName>
    <alternativeName>
        <fullName evidence="6">16S rRNA m(4)C1402 methyltransferase</fullName>
    </alternativeName>
    <alternativeName>
        <fullName evidence="6">rRNA (cytosine-N(4)-)-methyltransferase RsmH</fullName>
    </alternativeName>
</protein>
<evidence type="ECO:0000256" key="6">
    <source>
        <dbReference type="HAMAP-Rule" id="MF_01007"/>
    </source>
</evidence>
<dbReference type="Pfam" id="PF01795">
    <property type="entry name" value="Methyltransf_5"/>
    <property type="match status" value="1"/>
</dbReference>
<dbReference type="Proteomes" id="UP000628854">
    <property type="component" value="Unassembled WGS sequence"/>
</dbReference>
<comment type="similarity">
    <text evidence="1 6">Belongs to the methyltransferase superfamily. RsmH family.</text>
</comment>
<dbReference type="PANTHER" id="PTHR11265:SF0">
    <property type="entry name" value="12S RRNA N4-METHYLCYTIDINE METHYLTRANSFERASE"/>
    <property type="match status" value="1"/>
</dbReference>
<dbReference type="Gene3D" id="1.10.150.170">
    <property type="entry name" value="Putative methyltransferase TM0872, insert domain"/>
    <property type="match status" value="1"/>
</dbReference>
<dbReference type="PIRSF" id="PIRSF004486">
    <property type="entry name" value="MraW"/>
    <property type="match status" value="1"/>
</dbReference>
<evidence type="ECO:0000256" key="1">
    <source>
        <dbReference type="ARBA" id="ARBA00010396"/>
    </source>
</evidence>
<dbReference type="Gene3D" id="3.40.50.150">
    <property type="entry name" value="Vaccinia Virus protein VP39"/>
    <property type="match status" value="1"/>
</dbReference>
<keyword evidence="5 6" id="KW-0949">S-adenosyl-L-methionine</keyword>
<feature type="binding site" evidence="6">
    <location>
        <position position="75"/>
    </location>
    <ligand>
        <name>S-adenosyl-L-methionine</name>
        <dbReference type="ChEBI" id="CHEBI:59789"/>
    </ligand>
</feature>
<dbReference type="InterPro" id="IPR002903">
    <property type="entry name" value="RsmH"/>
</dbReference>
<reference evidence="9" key="1">
    <citation type="journal article" date="2019" name="Int. J. Syst. Evol. Microbiol.">
        <title>The Global Catalogue of Microorganisms (GCM) 10K type strain sequencing project: providing services to taxonomists for standard genome sequencing and annotation.</title>
        <authorList>
            <consortium name="The Broad Institute Genomics Platform"/>
            <consortium name="The Broad Institute Genome Sequencing Center for Infectious Disease"/>
            <person name="Wu L."/>
            <person name="Ma J."/>
        </authorList>
    </citation>
    <scope>NUCLEOTIDE SEQUENCE [LARGE SCALE GENOMIC DNA]</scope>
    <source>
        <strain evidence="9">CGMCC 1.15928</strain>
    </source>
</reference>
<dbReference type="SUPFAM" id="SSF81799">
    <property type="entry name" value="Putative methyltransferase TM0872, insert domain"/>
    <property type="match status" value="1"/>
</dbReference>
<accession>A0ABQ1JGX3</accession>
<keyword evidence="4 6" id="KW-0808">Transferase</keyword>
<comment type="subcellular location">
    <subcellularLocation>
        <location evidence="6">Cytoplasm</location>
    </subcellularLocation>
</comment>
<dbReference type="GO" id="GO:0008168">
    <property type="term" value="F:methyltransferase activity"/>
    <property type="evidence" value="ECO:0007669"/>
    <property type="project" value="UniProtKB-KW"/>
</dbReference>